<dbReference type="InterPro" id="IPR011089">
    <property type="entry name" value="GmrSD_C"/>
</dbReference>
<geneLocation type="plasmid" evidence="3 4">
    <name>pREL1</name>
</geneLocation>
<dbReference type="HOGENOM" id="CLU_043034_1_0_11"/>
<evidence type="ECO:0000313" key="3">
    <source>
        <dbReference type="EMBL" id="BAE46015.1"/>
    </source>
</evidence>
<dbReference type="RefSeq" id="WP_011331669.1">
    <property type="nucleotide sequence ID" value="NC_007491.1"/>
</dbReference>
<dbReference type="KEGG" id="rer:RER_pREL1-00720"/>
<keyword evidence="3" id="KW-0614">Plasmid</keyword>
<dbReference type="PROSITE" id="PS51257">
    <property type="entry name" value="PROKAR_LIPOPROTEIN"/>
    <property type="match status" value="1"/>
</dbReference>
<organism evidence="3 4">
    <name type="scientific">Rhodococcus erythropolis (strain PR4 / NBRC 100887)</name>
    <dbReference type="NCBI Taxonomy" id="234621"/>
    <lineage>
        <taxon>Bacteria</taxon>
        <taxon>Bacillati</taxon>
        <taxon>Actinomycetota</taxon>
        <taxon>Actinomycetes</taxon>
        <taxon>Mycobacteriales</taxon>
        <taxon>Nocardiaceae</taxon>
        <taxon>Rhodococcus</taxon>
        <taxon>Rhodococcus erythropolis group</taxon>
    </lineage>
</organism>
<feature type="domain" description="GmrSD restriction endonucleases C-terminal" evidence="2">
    <location>
        <begin position="107"/>
        <end position="235"/>
    </location>
</feature>
<dbReference type="Pfam" id="PF07510">
    <property type="entry name" value="GmrSD_C"/>
    <property type="match status" value="1"/>
</dbReference>
<evidence type="ECO:0000313" key="4">
    <source>
        <dbReference type="Proteomes" id="UP000002204"/>
    </source>
</evidence>
<dbReference type="EMBL" id="AP008931">
    <property type="protein sequence ID" value="BAE46015.1"/>
    <property type="molecule type" value="Genomic_DNA"/>
</dbReference>
<reference evidence="4" key="1">
    <citation type="submission" date="2005-03" db="EMBL/GenBank/DDBJ databases">
        <title>Comparison of the complete genome sequences of Rhodococcus erythropolis PR4 and Rhodococcus opacus B4.</title>
        <authorList>
            <person name="Takarada H."/>
            <person name="Sekine M."/>
            <person name="Hosoyama A."/>
            <person name="Yamada R."/>
            <person name="Fujisawa T."/>
            <person name="Omata S."/>
            <person name="Shimizu A."/>
            <person name="Tsukatani N."/>
            <person name="Tanikawa S."/>
            <person name="Fujita N."/>
            <person name="Harayama S."/>
        </authorList>
    </citation>
    <scope>NUCLEOTIDE SEQUENCE [LARGE SCALE GENOMIC DNA]</scope>
    <source>
        <strain evidence="4">PR4 / NBRC 100887</strain>
        <plasmid evidence="4">pREL1</plasmid>
    </source>
</reference>
<dbReference type="GeneID" id="93806617"/>
<dbReference type="PANTHER" id="PTHR24094:SF15">
    <property type="entry name" value="AMP-DEPENDENT SYNTHETASE_LIGASE DOMAIN-CONTAINING PROTEIN-RELATED"/>
    <property type="match status" value="1"/>
</dbReference>
<reference evidence="3 4" key="2">
    <citation type="journal article" date="2006" name="Environ. Microbiol.">
        <title>Sequence analysis of three plasmids harboured in Rhodococcus erythropolis strain PR4.</title>
        <authorList>
            <person name="Sekine M."/>
            <person name="Tanikawa S."/>
            <person name="Omata S."/>
            <person name="Saito M."/>
            <person name="Fujisawa T."/>
            <person name="Tsukatani N."/>
            <person name="Tajima T."/>
            <person name="Sekigawa T."/>
            <person name="Kosugi H."/>
            <person name="Matsuo Y."/>
            <person name="Nishiko R."/>
            <person name="Imamura K."/>
            <person name="Ito M."/>
            <person name="Narita H."/>
            <person name="Tago S."/>
            <person name="Fujita N."/>
            <person name="Harayama S."/>
        </authorList>
    </citation>
    <scope>NUCLEOTIDE SEQUENCE [LARGE SCALE GENOMIC DNA]</scope>
    <source>
        <strain evidence="4">PR4 / NBRC 100887</strain>
        <plasmid evidence="3 4">pREL1</plasmid>
    </source>
</reference>
<sequence>MMMRRKVATCVAAAGLLMTVVSGCAAVAQGGPWTGMETSAPAAPLVVAEVAGESTPRLDELLGSVTVVDKLPNIPGYERGCGTGERCVFGTAWTDKYDGPLARNGCDTRNDVLKLQLVDVAFKPGTRDCKVIAGTLHDPYTGTDIAFSTSNPSAIQIDHVVALSRAWDAGAANWTPQQRVNFANDTDVNLLASQGKANQSKSDQGLDTWLPPNAAFHCDYAIKYLTVAAKYHLMITSADAGAARTACAQK</sequence>
<evidence type="ECO:0000259" key="2">
    <source>
        <dbReference type="Pfam" id="PF07510"/>
    </source>
</evidence>
<feature type="chain" id="PRO_5038638568" description="GmrSD restriction endonucleases C-terminal domain-containing protein" evidence="1">
    <location>
        <begin position="26"/>
        <end position="250"/>
    </location>
</feature>
<accession>Q3L9U8</accession>
<name>Q3L9U8_RHOE4</name>
<gene>
    <name evidence="3" type="ordered locus">RER_pREL1-00720</name>
</gene>
<protein>
    <recommendedName>
        <fullName evidence="2">GmrSD restriction endonucleases C-terminal domain-containing protein</fullName>
    </recommendedName>
</protein>
<evidence type="ECO:0000256" key="1">
    <source>
        <dbReference type="SAM" id="SignalP"/>
    </source>
</evidence>
<proteinExistence type="predicted"/>
<feature type="signal peptide" evidence="1">
    <location>
        <begin position="1"/>
        <end position="25"/>
    </location>
</feature>
<dbReference type="PANTHER" id="PTHR24094">
    <property type="entry name" value="SECRETED PROTEIN"/>
    <property type="match status" value="1"/>
</dbReference>
<dbReference type="Proteomes" id="UP000002204">
    <property type="component" value="Plasmid pREL1"/>
</dbReference>
<keyword evidence="1" id="KW-0732">Signal</keyword>
<dbReference type="AlphaFoldDB" id="Q3L9U8"/>